<evidence type="ECO:0000256" key="1">
    <source>
        <dbReference type="SAM" id="MobiDB-lite"/>
    </source>
</evidence>
<sequence length="530" mass="57713">MRVVLPLLLRTMIHFRIYYAFPVSLQPDLKSTVKQDVLSAILWDNVLRASSAIRAMAKSFAVQCLVDRQIDAASQLLHHLLSAEDESLLRDRVFLHAVTEVVLEQVKLAAASTSSSNGNSNDVGATSAENGEVTMTLSEQLQTLEVWKQIVDGFFVGVLVKRIQAAKEETGFLVHFVEGAVERVEDEHDTAATDETSSKKRKRQRVVQSFPTPAFHEKTVMMLSSLFVTVEKGGSAAGGTAMIASYIKKTLGVLRSSCFSLEEFEALWSSPVFAGCRHFYEPMLTKLPDIREELFAILSSDVKTEDKIATEAADVHKVNVDSATVDSTTQGANQKLEGTYAEGDTATKSEGDAATKLEVDAASNLEVDAATKSGGKLRTLNQRLQITVDVVSKQMLNEVWKERSTVIAFNVENPETDAESIAEPNSSGNDMDVKMEEVEEVSELKDSTTAAGSEPYASVSADTPSAIAKTAETRNEFAVLAGKAVNADDDEESIVGSSDTQKVMGVEPTVEEWREETRVAVQEKNEAAET</sequence>
<evidence type="ECO:0000313" key="2">
    <source>
        <dbReference type="EMBL" id="CAI5717203.1"/>
    </source>
</evidence>
<dbReference type="PANTHER" id="PTHR13503">
    <property type="entry name" value="NEGATIVE ELONGATION FACTOR COMPLEX MEMBER B"/>
    <property type="match status" value="1"/>
</dbReference>
<reference evidence="2" key="1">
    <citation type="submission" date="2022-12" db="EMBL/GenBank/DDBJ databases">
        <authorList>
            <person name="Webb A."/>
        </authorList>
    </citation>
    <scope>NUCLEOTIDE SEQUENCE</scope>
    <source>
        <strain evidence="2">Pd1</strain>
    </source>
</reference>
<protein>
    <submittedName>
        <fullName evidence="2">Uncharacterized protein</fullName>
    </submittedName>
</protein>
<name>A0AAV0TD16_9STRA</name>
<dbReference type="Proteomes" id="UP001162029">
    <property type="component" value="Unassembled WGS sequence"/>
</dbReference>
<dbReference type="AlphaFoldDB" id="A0AAV0TD16"/>
<dbReference type="PANTHER" id="PTHR13503:SF3">
    <property type="entry name" value="NEGATIVE ELONGATION FACTOR B"/>
    <property type="match status" value="1"/>
</dbReference>
<organism evidence="2 3">
    <name type="scientific">Peronospora destructor</name>
    <dbReference type="NCBI Taxonomy" id="86335"/>
    <lineage>
        <taxon>Eukaryota</taxon>
        <taxon>Sar</taxon>
        <taxon>Stramenopiles</taxon>
        <taxon>Oomycota</taxon>
        <taxon>Peronosporomycetes</taxon>
        <taxon>Peronosporales</taxon>
        <taxon>Peronosporaceae</taxon>
        <taxon>Peronospora</taxon>
    </lineage>
</organism>
<proteinExistence type="predicted"/>
<accession>A0AAV0TD16</accession>
<gene>
    <name evidence="2" type="ORF">PDE001_LOCUS1639</name>
</gene>
<dbReference type="GO" id="GO:0005634">
    <property type="term" value="C:nucleus"/>
    <property type="evidence" value="ECO:0007669"/>
    <property type="project" value="InterPro"/>
</dbReference>
<keyword evidence="3" id="KW-1185">Reference proteome</keyword>
<comment type="caution">
    <text evidence="2">The sequence shown here is derived from an EMBL/GenBank/DDBJ whole genome shotgun (WGS) entry which is preliminary data.</text>
</comment>
<dbReference type="InterPro" id="IPR010405">
    <property type="entry name" value="COBRA1"/>
</dbReference>
<dbReference type="GO" id="GO:0045892">
    <property type="term" value="P:negative regulation of DNA-templated transcription"/>
    <property type="evidence" value="ECO:0007669"/>
    <property type="project" value="InterPro"/>
</dbReference>
<feature type="region of interest" description="Disordered" evidence="1">
    <location>
        <begin position="327"/>
        <end position="348"/>
    </location>
</feature>
<dbReference type="EMBL" id="CANTFM010000296">
    <property type="protein sequence ID" value="CAI5717203.1"/>
    <property type="molecule type" value="Genomic_DNA"/>
</dbReference>
<evidence type="ECO:0000313" key="3">
    <source>
        <dbReference type="Proteomes" id="UP001162029"/>
    </source>
</evidence>
<feature type="region of interest" description="Disordered" evidence="1">
    <location>
        <begin position="489"/>
        <end position="509"/>
    </location>
</feature>